<evidence type="ECO:0000256" key="3">
    <source>
        <dbReference type="ARBA" id="ARBA00022679"/>
    </source>
</evidence>
<keyword evidence="2" id="KW-1003">Cell membrane</keyword>
<feature type="transmembrane region" description="Helical" evidence="7">
    <location>
        <begin position="213"/>
        <end position="236"/>
    </location>
</feature>
<feature type="transmembrane region" description="Helical" evidence="7">
    <location>
        <begin position="473"/>
        <end position="493"/>
    </location>
</feature>
<dbReference type="KEGG" id="ebla:JGUZn3_13110"/>
<dbReference type="RefSeq" id="WP_203412793.1">
    <property type="nucleotide sequence ID" value="NZ_CP060244.1"/>
</dbReference>
<name>A0A7H1NRX7_9PROT</name>
<keyword evidence="3" id="KW-0808">Transferase</keyword>
<evidence type="ECO:0000256" key="1">
    <source>
        <dbReference type="ARBA" id="ARBA00004651"/>
    </source>
</evidence>
<keyword evidence="5 7" id="KW-1133">Transmembrane helix</keyword>
<evidence type="ECO:0000313" key="8">
    <source>
        <dbReference type="EMBL" id="QNT78537.1"/>
    </source>
</evidence>
<feature type="transmembrane region" description="Helical" evidence="7">
    <location>
        <begin position="242"/>
        <end position="261"/>
    </location>
</feature>
<feature type="transmembrane region" description="Helical" evidence="7">
    <location>
        <begin position="132"/>
        <end position="158"/>
    </location>
</feature>
<dbReference type="Pfam" id="PF03706">
    <property type="entry name" value="LPG_synthase_TM"/>
    <property type="match status" value="1"/>
</dbReference>
<dbReference type="PANTHER" id="PTHR34697:SF2">
    <property type="entry name" value="PHOSPHATIDYLGLYCEROL LYSYLTRANSFERASE"/>
    <property type="match status" value="1"/>
</dbReference>
<feature type="transmembrane region" description="Helical" evidence="7">
    <location>
        <begin position="393"/>
        <end position="412"/>
    </location>
</feature>
<evidence type="ECO:0000256" key="7">
    <source>
        <dbReference type="SAM" id="Phobius"/>
    </source>
</evidence>
<keyword evidence="4 7" id="KW-0812">Transmembrane</keyword>
<dbReference type="GO" id="GO:0016755">
    <property type="term" value="F:aminoacyltransferase activity"/>
    <property type="evidence" value="ECO:0007669"/>
    <property type="project" value="TreeGrafter"/>
</dbReference>
<feature type="transmembrane region" description="Helical" evidence="7">
    <location>
        <begin position="57"/>
        <end position="76"/>
    </location>
</feature>
<dbReference type="InterPro" id="IPR051211">
    <property type="entry name" value="PG_lysyltransferase"/>
</dbReference>
<evidence type="ECO:0000256" key="2">
    <source>
        <dbReference type="ARBA" id="ARBA00022475"/>
    </source>
</evidence>
<feature type="transmembrane region" description="Helical" evidence="7">
    <location>
        <begin position="96"/>
        <end position="120"/>
    </location>
</feature>
<feature type="transmembrane region" description="Helical" evidence="7">
    <location>
        <begin position="297"/>
        <end position="316"/>
    </location>
</feature>
<evidence type="ECO:0000256" key="4">
    <source>
        <dbReference type="ARBA" id="ARBA00022692"/>
    </source>
</evidence>
<evidence type="ECO:0000256" key="6">
    <source>
        <dbReference type="ARBA" id="ARBA00023136"/>
    </source>
</evidence>
<dbReference type="AlphaFoldDB" id="A0A7H1NRX7"/>
<feature type="transmembrane region" description="Helical" evidence="7">
    <location>
        <begin position="354"/>
        <end position="381"/>
    </location>
</feature>
<dbReference type="PANTHER" id="PTHR34697">
    <property type="entry name" value="PHOSPHATIDYLGLYCEROL LYSYLTRANSFERASE"/>
    <property type="match status" value="1"/>
</dbReference>
<keyword evidence="6 7" id="KW-0472">Membrane</keyword>
<organism evidence="8 9">
    <name type="scientific">Entomobacter blattae</name>
    <dbReference type="NCBI Taxonomy" id="2762277"/>
    <lineage>
        <taxon>Bacteria</taxon>
        <taxon>Pseudomonadati</taxon>
        <taxon>Pseudomonadota</taxon>
        <taxon>Alphaproteobacteria</taxon>
        <taxon>Acetobacterales</taxon>
        <taxon>Acetobacteraceae</taxon>
        <taxon>Entomobacter</taxon>
    </lineage>
</organism>
<feature type="transmembrane region" description="Helical" evidence="7">
    <location>
        <begin position="443"/>
        <end position="461"/>
    </location>
</feature>
<protein>
    <submittedName>
        <fullName evidence="8">Lysylphosphatidylglycerol synthase TM region</fullName>
    </submittedName>
</protein>
<proteinExistence type="predicted"/>
<evidence type="ECO:0000313" key="9">
    <source>
        <dbReference type="Proteomes" id="UP000516349"/>
    </source>
</evidence>
<feature type="transmembrane region" description="Helical" evidence="7">
    <location>
        <begin position="513"/>
        <end position="534"/>
    </location>
</feature>
<dbReference type="GO" id="GO:0005886">
    <property type="term" value="C:plasma membrane"/>
    <property type="evidence" value="ECO:0007669"/>
    <property type="project" value="UniProtKB-SubCell"/>
</dbReference>
<dbReference type="EMBL" id="CP060244">
    <property type="protein sequence ID" value="QNT78537.1"/>
    <property type="molecule type" value="Genomic_DNA"/>
</dbReference>
<evidence type="ECO:0000256" key="5">
    <source>
        <dbReference type="ARBA" id="ARBA00022989"/>
    </source>
</evidence>
<gene>
    <name evidence="8" type="ORF">JGUZn3_13110</name>
</gene>
<comment type="subcellular location">
    <subcellularLocation>
        <location evidence="1">Cell membrane</location>
        <topology evidence="1">Multi-pass membrane protein</topology>
    </subcellularLocation>
</comment>
<dbReference type="GO" id="GO:0055091">
    <property type="term" value="P:phospholipid homeostasis"/>
    <property type="evidence" value="ECO:0007669"/>
    <property type="project" value="TreeGrafter"/>
</dbReference>
<sequence length="678" mass="74338">MKPVTASSKGSGWQKYLRFASHGVGLLLMIGALYVVQGQFRELRISDIKNALHNIPCFTLLLSIGFTFLSYFILSFYDRLATLQIGCRLPFHRTAFAAFCSYVLSHNLGFSAISGAAVRFRLYGSWGVKPFAIAQIIAFCSTTYLLGAMALIGTVFILEPAEVPILGQKMSVPVLQAIGGIAWVLTLSYVALSARLKELAIGKYKITLPSPQLAICQVIVSAADVAATAGIAYILIPPSAGLGYGSFLAIYIAAYTAGLISSVPAGIGVFESTMVMALSPYMTTSYILSIILVFRLFYYVIPLFVAGGMFALHEVFSRKVAKKTIAEESLGEESLAGHRAISSRNAIRESEAELSVAVSMVASFLCGIGVLVTIFVAYPLWRLDLTATMKTAIDNALFVAAAGLIGVSIGLAHRVVLAWYLEIALLVSSFILCWLRGSSWLALLFIGLTFLLILPFRGAYYRKAKMLNASHRYSVLLSLGVLGLAGLLLWWINHDYIHAENWHDVLVSTSFPLGVKGAVGAAFLLGLLMLYGLVTPGVVTVAPWTQKTAEYYHSFPAKCSDLAKIKPDGVVMSKSKETALPFLREEGFIIGMGDPVGKESDTMETIRYLRDLAEQEGRRVVFWNVRETWLDLYKDLSLYPYQIKQLQDCNNAYICCQAEEKFLIGILLKKRYVNSLSR</sequence>
<accession>A0A7H1NRX7</accession>
<dbReference type="Proteomes" id="UP000516349">
    <property type="component" value="Chromosome"/>
</dbReference>
<feature type="transmembrane region" description="Helical" evidence="7">
    <location>
        <begin position="170"/>
        <end position="192"/>
    </location>
</feature>
<feature type="transmembrane region" description="Helical" evidence="7">
    <location>
        <begin position="16"/>
        <end position="36"/>
    </location>
</feature>
<reference evidence="8 9" key="1">
    <citation type="submission" date="2020-08" db="EMBL/GenBank/DDBJ databases">
        <title>Complete genome sequence of Entomobacter blattae G55GP.</title>
        <authorList>
            <person name="Poehlein A."/>
            <person name="Guzman J."/>
            <person name="Daniel R."/>
            <person name="Vilcinskas A."/>
        </authorList>
    </citation>
    <scope>NUCLEOTIDE SEQUENCE [LARGE SCALE GENOMIC DNA]</scope>
    <source>
        <strain evidence="8 9">G55GP</strain>
    </source>
</reference>
<dbReference type="InterPro" id="IPR022791">
    <property type="entry name" value="L-PG_synthase/AglD"/>
</dbReference>
<keyword evidence="9" id="KW-1185">Reference proteome</keyword>